<gene>
    <name evidence="1" type="ORF">S01H1_63982</name>
</gene>
<dbReference type="GO" id="GO:0071713">
    <property type="term" value="F:para-aminobenzoyl-glutamate hydrolase activity"/>
    <property type="evidence" value="ECO:0007669"/>
    <property type="project" value="TreeGrafter"/>
</dbReference>
<name>X0X9B6_9ZZZZ</name>
<dbReference type="GO" id="GO:0046657">
    <property type="term" value="P:folic acid catabolic process"/>
    <property type="evidence" value="ECO:0007669"/>
    <property type="project" value="TreeGrafter"/>
</dbReference>
<dbReference type="PANTHER" id="PTHR30575:SF0">
    <property type="entry name" value="XAA-ARG DIPEPTIDASE"/>
    <property type="match status" value="1"/>
</dbReference>
<dbReference type="EMBL" id="BARS01042140">
    <property type="protein sequence ID" value="GAG39799.1"/>
    <property type="molecule type" value="Genomic_DNA"/>
</dbReference>
<accession>X0X9B6</accession>
<dbReference type="InterPro" id="IPR052030">
    <property type="entry name" value="Peptidase_M20/M20A_hydrolases"/>
</dbReference>
<dbReference type="AlphaFoldDB" id="X0X9B6"/>
<evidence type="ECO:0008006" key="2">
    <source>
        <dbReference type="Google" id="ProtNLM"/>
    </source>
</evidence>
<protein>
    <recommendedName>
        <fullName evidence="2">Peptidase M20 dimerisation domain-containing protein</fullName>
    </recommendedName>
</protein>
<feature type="non-terminal residue" evidence="1">
    <location>
        <position position="133"/>
    </location>
</feature>
<reference evidence="1" key="1">
    <citation type="journal article" date="2014" name="Front. Microbiol.">
        <title>High frequency of phylogenetically diverse reductive dehalogenase-homologous genes in deep subseafloor sedimentary metagenomes.</title>
        <authorList>
            <person name="Kawai M."/>
            <person name="Futagami T."/>
            <person name="Toyoda A."/>
            <person name="Takaki Y."/>
            <person name="Nishi S."/>
            <person name="Hori S."/>
            <person name="Arai W."/>
            <person name="Tsubouchi T."/>
            <person name="Morono Y."/>
            <person name="Uchiyama I."/>
            <person name="Ito T."/>
            <person name="Fujiyama A."/>
            <person name="Inagaki F."/>
            <person name="Takami H."/>
        </authorList>
    </citation>
    <scope>NUCLEOTIDE SEQUENCE</scope>
    <source>
        <strain evidence="1">Expedition CK06-06</strain>
    </source>
</reference>
<dbReference type="GO" id="GO:0005737">
    <property type="term" value="C:cytoplasm"/>
    <property type="evidence" value="ECO:0007669"/>
    <property type="project" value="TreeGrafter"/>
</dbReference>
<organism evidence="1">
    <name type="scientific">marine sediment metagenome</name>
    <dbReference type="NCBI Taxonomy" id="412755"/>
    <lineage>
        <taxon>unclassified sequences</taxon>
        <taxon>metagenomes</taxon>
        <taxon>ecological metagenomes</taxon>
    </lineage>
</organism>
<sequence>MASTQQLEKLKKQIQDDVDARRPELIALSLKIHANPELAWEEVKASGWLTEYLEKNSFRVERGICDLPTAFMARYGQGKPVIAIMAEYDALPDVGHGCGHNIIGTSAVGAAVAAKFAVEQSGGTILAMGTPAE</sequence>
<dbReference type="Gene3D" id="3.40.630.10">
    <property type="entry name" value="Zn peptidases"/>
    <property type="match status" value="1"/>
</dbReference>
<dbReference type="GO" id="GO:0016805">
    <property type="term" value="F:dipeptidase activity"/>
    <property type="evidence" value="ECO:0007669"/>
    <property type="project" value="TreeGrafter"/>
</dbReference>
<dbReference type="PANTHER" id="PTHR30575">
    <property type="entry name" value="PEPTIDASE M20"/>
    <property type="match status" value="1"/>
</dbReference>
<dbReference type="SUPFAM" id="SSF53187">
    <property type="entry name" value="Zn-dependent exopeptidases"/>
    <property type="match status" value="1"/>
</dbReference>
<evidence type="ECO:0000313" key="1">
    <source>
        <dbReference type="EMBL" id="GAG39799.1"/>
    </source>
</evidence>
<proteinExistence type="predicted"/>
<comment type="caution">
    <text evidence="1">The sequence shown here is derived from an EMBL/GenBank/DDBJ whole genome shotgun (WGS) entry which is preliminary data.</text>
</comment>